<keyword evidence="1" id="KW-1133">Transmembrane helix</keyword>
<organism evidence="2 3">
    <name type="scientific">Nanobsidianus stetteri</name>
    <dbReference type="NCBI Taxonomy" id="1294122"/>
    <lineage>
        <taxon>Archaea</taxon>
        <taxon>Nanobdellota</taxon>
        <taxon>Candidatus Nanoarchaeia</taxon>
        <taxon>Nanoarchaeales</taxon>
        <taxon>Nanopusillaceae</taxon>
        <taxon>Candidatus Nanobsidianus</taxon>
    </lineage>
</organism>
<sequence length="228" mass="26901">MKSQSWIEVLITLAVFLYIIIYIYQDIVSGLSQYSTGLYKISEYQKLYISSFYFSQFYDPQIVYNYTDFSFSYYYTPDVIFLSTNPYICNNCIEFFYNMSSNNIEIIQNSNINVSSILQVYIYGTMQNISIINNSAYYNCNNYLSSSFFSVYTRTFLYCNFNLIGNSSIYINTNEKFLIINNYNTVLYLYNGDKIVGLPNILMNIYPTVYLNYFQYFNGSIDYISLYG</sequence>
<gene>
    <name evidence="2" type="ORF">DDW05_03285</name>
</gene>
<protein>
    <submittedName>
        <fullName evidence="2">Uncharacterized protein</fullName>
    </submittedName>
</protein>
<comment type="caution">
    <text evidence="2">The sequence shown here is derived from an EMBL/GenBank/DDBJ whole genome shotgun (WGS) entry which is preliminary data.</text>
</comment>
<accession>A0A2T9WPR6</accession>
<dbReference type="AlphaFoldDB" id="A0A2T9WPR6"/>
<evidence type="ECO:0000313" key="3">
    <source>
        <dbReference type="Proteomes" id="UP000245908"/>
    </source>
</evidence>
<reference evidence="2 3" key="1">
    <citation type="journal article" date="2015" name="Appl. Environ. Microbiol.">
        <title>Nanoarchaeota, Their Sulfolobales Host, and Nanoarchaeota Virus Distribution across Yellowstone National Park Hot Springs.</title>
        <authorList>
            <person name="Munson-McGee J.H."/>
            <person name="Field E.K."/>
            <person name="Bateson M."/>
            <person name="Rooney C."/>
            <person name="Stepanauskas R."/>
            <person name="Young M.J."/>
        </authorList>
    </citation>
    <scope>NUCLEOTIDE SEQUENCE [LARGE SCALE GENOMIC DNA]</scope>
    <source>
        <strain evidence="2">SCGC AB-777_O03</strain>
    </source>
</reference>
<dbReference type="Proteomes" id="UP000245908">
    <property type="component" value="Unassembled WGS sequence"/>
</dbReference>
<name>A0A2T9WPR6_NANST</name>
<keyword evidence="1" id="KW-0472">Membrane</keyword>
<feature type="transmembrane region" description="Helical" evidence="1">
    <location>
        <begin position="6"/>
        <end position="24"/>
    </location>
</feature>
<dbReference type="EMBL" id="QEFH01000041">
    <property type="protein sequence ID" value="PVU69820.1"/>
    <property type="molecule type" value="Genomic_DNA"/>
</dbReference>
<keyword evidence="1" id="KW-0812">Transmembrane</keyword>
<evidence type="ECO:0000256" key="1">
    <source>
        <dbReference type="SAM" id="Phobius"/>
    </source>
</evidence>
<evidence type="ECO:0000313" key="2">
    <source>
        <dbReference type="EMBL" id="PVU69820.1"/>
    </source>
</evidence>
<proteinExistence type="predicted"/>